<name>A0A091C6U9_9ENTE</name>
<comment type="caution">
    <text evidence="2">The sequence shown here is derived from an EMBL/GenBank/DDBJ whole genome shotgun (WGS) entry which is preliminary data.</text>
</comment>
<dbReference type="GO" id="GO:0016758">
    <property type="term" value="F:hexosyltransferase activity"/>
    <property type="evidence" value="ECO:0007669"/>
    <property type="project" value="InterPro"/>
</dbReference>
<feature type="domain" description="Glycosyltransferase family 28 N-terminal" evidence="1">
    <location>
        <begin position="3"/>
        <end position="35"/>
    </location>
</feature>
<dbReference type="Proteomes" id="UP000029380">
    <property type="component" value="Unassembled WGS sequence"/>
</dbReference>
<accession>A0A091C6U9</accession>
<organism evidence="2 3">
    <name type="scientific">Tetragenococcus muriaticus PMC-11-5</name>
    <dbReference type="NCBI Taxonomy" id="1302649"/>
    <lineage>
        <taxon>Bacteria</taxon>
        <taxon>Bacillati</taxon>
        <taxon>Bacillota</taxon>
        <taxon>Bacilli</taxon>
        <taxon>Lactobacillales</taxon>
        <taxon>Enterococcaceae</taxon>
        <taxon>Tetragenococcus</taxon>
    </lineage>
</organism>
<dbReference type="AlphaFoldDB" id="A0A091C6U9"/>
<reference evidence="2 3" key="1">
    <citation type="submission" date="2014-08" db="EMBL/GenBank/DDBJ databases">
        <title>Genome sequence of Tetragenococcus muriaticus.</title>
        <authorList>
            <person name="Chuea-nongthon C."/>
            <person name="Rodtong S."/>
            <person name="Yongsawatdigul J."/>
            <person name="Steele J.L."/>
            <person name="Liu X.-y."/>
            <person name="Speers J."/>
            <person name="Glasner J.D."/>
            <person name="Neeno-Eckwall E.C."/>
        </authorList>
    </citation>
    <scope>NUCLEOTIDE SEQUENCE [LARGE SCALE GENOMIC DNA]</scope>
    <source>
        <strain evidence="2 3">PMC-11-5</strain>
    </source>
</reference>
<dbReference type="Pfam" id="PF03033">
    <property type="entry name" value="Glyco_transf_28"/>
    <property type="match status" value="1"/>
</dbReference>
<dbReference type="PATRIC" id="fig|1302649.3.peg.810"/>
<protein>
    <recommendedName>
        <fullName evidence="1">Glycosyltransferase family 28 N-terminal domain-containing protein</fullName>
    </recommendedName>
</protein>
<dbReference type="SUPFAM" id="SSF53756">
    <property type="entry name" value="UDP-Glycosyltransferase/glycogen phosphorylase"/>
    <property type="match status" value="1"/>
</dbReference>
<dbReference type="InterPro" id="IPR004276">
    <property type="entry name" value="GlycoTrans_28_N"/>
</dbReference>
<evidence type="ECO:0000313" key="2">
    <source>
        <dbReference type="EMBL" id="KFN92649.1"/>
    </source>
</evidence>
<dbReference type="GO" id="GO:0005975">
    <property type="term" value="P:carbohydrate metabolic process"/>
    <property type="evidence" value="ECO:0007669"/>
    <property type="project" value="InterPro"/>
</dbReference>
<sequence length="44" mass="4725">MRVLVTGGGTGGHIYPGLAFINYVKSVEPGSRFFIRGGRTRNGE</sequence>
<proteinExistence type="predicted"/>
<dbReference type="EMBL" id="JPVU01000087">
    <property type="protein sequence ID" value="KFN92649.1"/>
    <property type="molecule type" value="Genomic_DNA"/>
</dbReference>
<evidence type="ECO:0000259" key="1">
    <source>
        <dbReference type="Pfam" id="PF03033"/>
    </source>
</evidence>
<dbReference type="GO" id="GO:1901137">
    <property type="term" value="P:carbohydrate derivative biosynthetic process"/>
    <property type="evidence" value="ECO:0007669"/>
    <property type="project" value="UniProtKB-ARBA"/>
</dbReference>
<evidence type="ECO:0000313" key="3">
    <source>
        <dbReference type="Proteomes" id="UP000029380"/>
    </source>
</evidence>
<gene>
    <name evidence="2" type="ORF">TMUPMC115_0806</name>
</gene>
<dbReference type="Gene3D" id="3.40.50.2000">
    <property type="entry name" value="Glycogen Phosphorylase B"/>
    <property type="match status" value="1"/>
</dbReference>